<name>A0A8T0MZH6_PANVG</name>
<dbReference type="InterPro" id="IPR036691">
    <property type="entry name" value="Endo/exonu/phosph_ase_sf"/>
</dbReference>
<gene>
    <name evidence="2" type="ORF">PVAP13_9NG851901</name>
</gene>
<accession>A0A8T0MZH6</accession>
<protein>
    <recommendedName>
        <fullName evidence="1">Endonuclease/exonuclease/phosphatase domain-containing protein</fullName>
    </recommendedName>
</protein>
<evidence type="ECO:0000313" key="2">
    <source>
        <dbReference type="EMBL" id="KAG2542367.1"/>
    </source>
</evidence>
<evidence type="ECO:0000259" key="1">
    <source>
        <dbReference type="Pfam" id="PF03372"/>
    </source>
</evidence>
<organism evidence="2 3">
    <name type="scientific">Panicum virgatum</name>
    <name type="common">Blackwell switchgrass</name>
    <dbReference type="NCBI Taxonomy" id="38727"/>
    <lineage>
        <taxon>Eukaryota</taxon>
        <taxon>Viridiplantae</taxon>
        <taxon>Streptophyta</taxon>
        <taxon>Embryophyta</taxon>
        <taxon>Tracheophyta</taxon>
        <taxon>Spermatophyta</taxon>
        <taxon>Magnoliopsida</taxon>
        <taxon>Liliopsida</taxon>
        <taxon>Poales</taxon>
        <taxon>Poaceae</taxon>
        <taxon>PACMAD clade</taxon>
        <taxon>Panicoideae</taxon>
        <taxon>Panicodae</taxon>
        <taxon>Paniceae</taxon>
        <taxon>Panicinae</taxon>
        <taxon>Panicum</taxon>
        <taxon>Panicum sect. Hiantes</taxon>
    </lineage>
</organism>
<dbReference type="PANTHER" id="PTHR35218">
    <property type="entry name" value="RNASE H DOMAIN-CONTAINING PROTEIN"/>
    <property type="match status" value="1"/>
</dbReference>
<dbReference type="SUPFAM" id="SSF56219">
    <property type="entry name" value="DNase I-like"/>
    <property type="match status" value="1"/>
</dbReference>
<dbReference type="PANTHER" id="PTHR35218:SF10">
    <property type="entry name" value="ENDONUCLEASE_EXONUCLEASE_PHOSPHATASE DOMAIN-CONTAINING PROTEIN"/>
    <property type="match status" value="1"/>
</dbReference>
<reference evidence="2" key="1">
    <citation type="submission" date="2020-05" db="EMBL/GenBank/DDBJ databases">
        <title>WGS assembly of Panicum virgatum.</title>
        <authorList>
            <person name="Lovell J.T."/>
            <person name="Jenkins J."/>
            <person name="Shu S."/>
            <person name="Juenger T.E."/>
            <person name="Schmutz J."/>
        </authorList>
    </citation>
    <scope>NUCLEOTIDE SEQUENCE</scope>
    <source>
        <strain evidence="2">AP13</strain>
    </source>
</reference>
<dbReference type="InterPro" id="IPR005135">
    <property type="entry name" value="Endo/exonuclease/phosphatase"/>
</dbReference>
<feature type="non-terminal residue" evidence="2">
    <location>
        <position position="108"/>
    </location>
</feature>
<dbReference type="GO" id="GO:0003824">
    <property type="term" value="F:catalytic activity"/>
    <property type="evidence" value="ECO:0007669"/>
    <property type="project" value="InterPro"/>
</dbReference>
<dbReference type="Pfam" id="PF03372">
    <property type="entry name" value="Exo_endo_phos"/>
    <property type="match status" value="1"/>
</dbReference>
<dbReference type="EMBL" id="CM029054">
    <property type="protein sequence ID" value="KAG2542367.1"/>
    <property type="molecule type" value="Genomic_DNA"/>
</dbReference>
<evidence type="ECO:0000313" key="3">
    <source>
        <dbReference type="Proteomes" id="UP000823388"/>
    </source>
</evidence>
<keyword evidence="3" id="KW-1185">Reference proteome</keyword>
<dbReference type="Proteomes" id="UP000823388">
    <property type="component" value="Chromosome 9N"/>
</dbReference>
<comment type="caution">
    <text evidence="2">The sequence shown here is derived from an EMBL/GenBank/DDBJ whole genome shotgun (WGS) entry which is preliminary data.</text>
</comment>
<dbReference type="Gene3D" id="3.60.10.10">
    <property type="entry name" value="Endonuclease/exonuclease/phosphatase"/>
    <property type="match status" value="1"/>
</dbReference>
<sequence length="108" mass="12493">MRIITWNCRGLGNGPAVRGLLDLQEREAPDVLFIAETKHNGKWMDWLRWRLKMPNMVTVDSIGTSGGLALFWKREIDLSVKSMSKYHIDVVVKEQEGLEWRFTGIYGE</sequence>
<dbReference type="AlphaFoldDB" id="A0A8T0MZH6"/>
<proteinExistence type="predicted"/>
<feature type="domain" description="Endonuclease/exonuclease/phosphatase" evidence="1">
    <location>
        <begin position="4"/>
        <end position="82"/>
    </location>
</feature>